<name>A0A9W7ZMR3_9FUNG</name>
<dbReference type="Pfam" id="PF01142">
    <property type="entry name" value="TruD"/>
    <property type="match status" value="1"/>
</dbReference>
<evidence type="ECO:0000256" key="2">
    <source>
        <dbReference type="ARBA" id="ARBA00023235"/>
    </source>
</evidence>
<gene>
    <name evidence="5" type="primary">PUS7</name>
    <name evidence="5" type="ORF">H4219_005484</name>
</gene>
<organism evidence="5 6">
    <name type="scientific">Mycoemilia scoparia</name>
    <dbReference type="NCBI Taxonomy" id="417184"/>
    <lineage>
        <taxon>Eukaryota</taxon>
        <taxon>Fungi</taxon>
        <taxon>Fungi incertae sedis</taxon>
        <taxon>Zoopagomycota</taxon>
        <taxon>Kickxellomycotina</taxon>
        <taxon>Kickxellomycetes</taxon>
        <taxon>Kickxellales</taxon>
        <taxon>Kickxellaceae</taxon>
        <taxon>Mycoemilia</taxon>
    </lineage>
</organism>
<dbReference type="GO" id="GO:0003723">
    <property type="term" value="F:RNA binding"/>
    <property type="evidence" value="ECO:0007669"/>
    <property type="project" value="InterPro"/>
</dbReference>
<accession>A0A9W7ZMR3</accession>
<dbReference type="GO" id="GO:0001522">
    <property type="term" value="P:pseudouridine synthesis"/>
    <property type="evidence" value="ECO:0007669"/>
    <property type="project" value="InterPro"/>
</dbReference>
<comment type="caution">
    <text evidence="5">The sequence shown here is derived from an EMBL/GenBank/DDBJ whole genome shotgun (WGS) entry which is preliminary data.</text>
</comment>
<dbReference type="InterPro" id="IPR011760">
    <property type="entry name" value="PsdUridine_synth_TruD_insert"/>
</dbReference>
<dbReference type="GO" id="GO:0160150">
    <property type="term" value="F:tRNA pseudouridine(13) synthase activity"/>
    <property type="evidence" value="ECO:0007669"/>
    <property type="project" value="UniProtKB-EC"/>
</dbReference>
<dbReference type="PANTHER" id="PTHR13326">
    <property type="entry name" value="TRNA PSEUDOURIDINE SYNTHASE D"/>
    <property type="match status" value="1"/>
</dbReference>
<feature type="domain" description="TRUD" evidence="4">
    <location>
        <begin position="348"/>
        <end position="594"/>
    </location>
</feature>
<feature type="compositionally biased region" description="Low complexity" evidence="3">
    <location>
        <begin position="22"/>
        <end position="31"/>
    </location>
</feature>
<dbReference type="AlphaFoldDB" id="A0A9W7ZMR3"/>
<dbReference type="PANTHER" id="PTHR13326:SF21">
    <property type="entry name" value="PSEUDOURIDYLATE SYNTHASE PUS7L"/>
    <property type="match status" value="1"/>
</dbReference>
<evidence type="ECO:0000259" key="4">
    <source>
        <dbReference type="PROSITE" id="PS50984"/>
    </source>
</evidence>
<dbReference type="CDD" id="cd02576">
    <property type="entry name" value="PseudoU_synth_ScPUS7"/>
    <property type="match status" value="1"/>
</dbReference>
<dbReference type="Proteomes" id="UP001150538">
    <property type="component" value="Unassembled WGS sequence"/>
</dbReference>
<evidence type="ECO:0000256" key="1">
    <source>
        <dbReference type="ARBA" id="ARBA00007953"/>
    </source>
</evidence>
<dbReference type="OrthoDB" id="447290at2759"/>
<dbReference type="NCBIfam" id="TIGR00094">
    <property type="entry name" value="tRNA_TruD_broad"/>
    <property type="match status" value="1"/>
</dbReference>
<evidence type="ECO:0000313" key="6">
    <source>
        <dbReference type="Proteomes" id="UP001150538"/>
    </source>
</evidence>
<keyword evidence="2 5" id="KW-0413">Isomerase</keyword>
<dbReference type="InterPro" id="IPR001656">
    <property type="entry name" value="PsdUridine_synth_TruD"/>
</dbReference>
<dbReference type="Gene3D" id="3.30.2350.20">
    <property type="entry name" value="TruD, catalytic domain"/>
    <property type="match status" value="2"/>
</dbReference>
<feature type="compositionally biased region" description="Acidic residues" evidence="3">
    <location>
        <begin position="499"/>
        <end position="513"/>
    </location>
</feature>
<dbReference type="EMBL" id="JANBPU010000315">
    <property type="protein sequence ID" value="KAJ1912755.1"/>
    <property type="molecule type" value="Genomic_DNA"/>
</dbReference>
<comment type="similarity">
    <text evidence="1">Belongs to the pseudouridine synthase TruD family.</text>
</comment>
<feature type="region of interest" description="Disordered" evidence="3">
    <location>
        <begin position="1"/>
        <end position="47"/>
    </location>
</feature>
<dbReference type="PIRSF" id="PIRSF037016">
    <property type="entry name" value="Pseudouridin_synth_euk_prd"/>
    <property type="match status" value="1"/>
</dbReference>
<dbReference type="InterPro" id="IPR020103">
    <property type="entry name" value="PsdUridine_synth_cat_dom_sf"/>
</dbReference>
<sequence length="674" mass="76312">MADQAAAVFPEQPEAKRIKLENTNNNNNSNDTDSKTRLQHPPKSKTTEKVEYIKEADVGVLEYVNPTNTRFSAIIKHRYSDFIVNEIDPSGTVIHLQSAGKIEDPHLIEVFEKDDEDLNLTEDQKMEKAINQLESIVGSTEAKRIETLTKADSNTPEKQITLECDLTKPQRTEIYAIFKRYLKDIMDCETINGKLQFTHVSFGATGGQKSRRDPRRKRKDWEHGGDFLHFTVYKENKDTMEVLNKLAKVLRMKTGAFGFAGTKDKRGVTTQRCSVFKLEATKLQSAVQKLGNLRMESATRLGDYRYEKERIKLGDLLGNRFTIVLRYVSESTSQEDIEKSLKGLQNDGFINYYGMQRFGTSTVASHEIGIQVLKANWQAVVDLILDPREGEKEDILAAGKKWVETKDPIETLKLFPKYGALAEKAVINFFIEDKKITNCCSAFGRIPRTMRLMYAHAYQSLIWNWAATERVRRYGVSGVVPGDLVAIDSSKQPNFSNGEENDGEEVENDDEADTLGTGKHKFEVEVVTPETVSKYTIMDVVLPLPGWSIKLPENDIGKVYAEKMALDGISMNTFKNHSTKEYRLTGSYRKLLAKPEDLEWEWMRFNDGTLPLVQTDYAKLKNLPLPESVPDGKHLALRLSFNLESSTYATMLLREILSSETGSAHQAALSTNIQ</sequence>
<proteinExistence type="inferred from homology"/>
<feature type="region of interest" description="Disordered" evidence="3">
    <location>
        <begin position="490"/>
        <end position="514"/>
    </location>
</feature>
<evidence type="ECO:0000313" key="5">
    <source>
        <dbReference type="EMBL" id="KAJ1912755.1"/>
    </source>
</evidence>
<dbReference type="EC" id="5.4.99.27" evidence="5"/>
<dbReference type="SUPFAM" id="SSF55120">
    <property type="entry name" value="Pseudouridine synthase"/>
    <property type="match status" value="1"/>
</dbReference>
<dbReference type="PROSITE" id="PS50984">
    <property type="entry name" value="TRUD"/>
    <property type="match status" value="1"/>
</dbReference>
<keyword evidence="6" id="KW-1185">Reference proteome</keyword>
<dbReference type="GO" id="GO:0005634">
    <property type="term" value="C:nucleus"/>
    <property type="evidence" value="ECO:0007669"/>
    <property type="project" value="TreeGrafter"/>
</dbReference>
<evidence type="ECO:0000256" key="3">
    <source>
        <dbReference type="SAM" id="MobiDB-lite"/>
    </source>
</evidence>
<dbReference type="InterPro" id="IPR042214">
    <property type="entry name" value="TruD_catalytic"/>
</dbReference>
<reference evidence="5" key="1">
    <citation type="submission" date="2022-07" db="EMBL/GenBank/DDBJ databases">
        <title>Phylogenomic reconstructions and comparative analyses of Kickxellomycotina fungi.</title>
        <authorList>
            <person name="Reynolds N.K."/>
            <person name="Stajich J.E."/>
            <person name="Barry K."/>
            <person name="Grigoriev I.V."/>
            <person name="Crous P."/>
            <person name="Smith M.E."/>
        </authorList>
    </citation>
    <scope>NUCLEOTIDE SEQUENCE</scope>
    <source>
        <strain evidence="5">NBRC 100468</strain>
    </source>
</reference>
<protein>
    <submittedName>
        <fullName evidence="5">Multisubstrate pseudouridine synthase 7</fullName>
        <ecNumber evidence="5">5.4.99.27</ecNumber>
    </submittedName>
</protein>